<evidence type="ECO:0000313" key="1">
    <source>
        <dbReference type="EMBL" id="KRY91404.1"/>
    </source>
</evidence>
<organism evidence="1 2">
    <name type="scientific">Trichinella pseudospiralis</name>
    <name type="common">Parasitic roundworm</name>
    <dbReference type="NCBI Taxonomy" id="6337"/>
    <lineage>
        <taxon>Eukaryota</taxon>
        <taxon>Metazoa</taxon>
        <taxon>Ecdysozoa</taxon>
        <taxon>Nematoda</taxon>
        <taxon>Enoplea</taxon>
        <taxon>Dorylaimia</taxon>
        <taxon>Trichinellida</taxon>
        <taxon>Trichinellidae</taxon>
        <taxon>Trichinella</taxon>
    </lineage>
</organism>
<evidence type="ECO:0000313" key="2">
    <source>
        <dbReference type="Proteomes" id="UP000054995"/>
    </source>
</evidence>
<sequence length="86" mass="10126">MFFTCVVQAIIVEQQQQQQQLFYFIAQARPYRFDDASSSVAFYYNIRVEEQYTSICTCRCDFFFLGILFATTRLQFCEPGTELSNV</sequence>
<dbReference type="AlphaFoldDB" id="A0A0V1FZZ3"/>
<comment type="caution">
    <text evidence="1">The sequence shown here is derived from an EMBL/GenBank/DDBJ whole genome shotgun (WGS) entry which is preliminary data.</text>
</comment>
<dbReference type="EMBL" id="JYDT01000014">
    <property type="protein sequence ID" value="KRY91404.1"/>
    <property type="molecule type" value="Genomic_DNA"/>
</dbReference>
<proteinExistence type="predicted"/>
<name>A0A0V1FZZ3_TRIPS</name>
<keyword evidence="2" id="KW-1185">Reference proteome</keyword>
<accession>A0A0V1FZZ3</accession>
<protein>
    <submittedName>
        <fullName evidence="1">Uncharacterized protein</fullName>
    </submittedName>
</protein>
<dbReference type="Proteomes" id="UP000054995">
    <property type="component" value="Unassembled WGS sequence"/>
</dbReference>
<reference evidence="1 2" key="1">
    <citation type="submission" date="2015-01" db="EMBL/GenBank/DDBJ databases">
        <title>Evolution of Trichinella species and genotypes.</title>
        <authorList>
            <person name="Korhonen P.K."/>
            <person name="Edoardo P."/>
            <person name="Giuseppe L.R."/>
            <person name="Gasser R.B."/>
        </authorList>
    </citation>
    <scope>NUCLEOTIDE SEQUENCE [LARGE SCALE GENOMIC DNA]</scope>
    <source>
        <strain evidence="1">ISS470</strain>
    </source>
</reference>
<gene>
    <name evidence="1" type="ORF">T4D_1470</name>
</gene>